<dbReference type="Proteomes" id="UP001238088">
    <property type="component" value="Unassembled WGS sequence"/>
</dbReference>
<organism evidence="1 2">
    <name type="scientific">Cytobacillus purgationiresistens</name>
    <dbReference type="NCBI Taxonomy" id="863449"/>
    <lineage>
        <taxon>Bacteria</taxon>
        <taxon>Bacillati</taxon>
        <taxon>Bacillota</taxon>
        <taxon>Bacilli</taxon>
        <taxon>Bacillales</taxon>
        <taxon>Bacillaceae</taxon>
        <taxon>Cytobacillus</taxon>
    </lineage>
</organism>
<dbReference type="RefSeq" id="WP_307480243.1">
    <property type="nucleotide sequence ID" value="NZ_JAUSUB010000048.1"/>
</dbReference>
<evidence type="ECO:0000313" key="2">
    <source>
        <dbReference type="Proteomes" id="UP001238088"/>
    </source>
</evidence>
<protein>
    <submittedName>
        <fullName evidence="1">Uncharacterized protein</fullName>
    </submittedName>
</protein>
<comment type="caution">
    <text evidence="1">The sequence shown here is derived from an EMBL/GenBank/DDBJ whole genome shotgun (WGS) entry which is preliminary data.</text>
</comment>
<evidence type="ECO:0000313" key="1">
    <source>
        <dbReference type="EMBL" id="MDQ0273737.1"/>
    </source>
</evidence>
<keyword evidence="2" id="KW-1185">Reference proteome</keyword>
<proteinExistence type="predicted"/>
<reference evidence="1 2" key="1">
    <citation type="submission" date="2023-07" db="EMBL/GenBank/DDBJ databases">
        <title>Genomic Encyclopedia of Type Strains, Phase IV (KMG-IV): sequencing the most valuable type-strain genomes for metagenomic binning, comparative biology and taxonomic classification.</title>
        <authorList>
            <person name="Goeker M."/>
        </authorList>
    </citation>
    <scope>NUCLEOTIDE SEQUENCE [LARGE SCALE GENOMIC DNA]</scope>
    <source>
        <strain evidence="1 2">DSM 23494</strain>
    </source>
</reference>
<dbReference type="EMBL" id="JAUSUB010000048">
    <property type="protein sequence ID" value="MDQ0273737.1"/>
    <property type="molecule type" value="Genomic_DNA"/>
</dbReference>
<accession>A0ABU0AR60</accession>
<gene>
    <name evidence="1" type="ORF">J2S17_005669</name>
</gene>
<sequence length="55" mass="6613">MRRKISITTGEQESILAQQWVECFIRRMVVEQLDIPHRLKAKLLYQSIRAQQEEN</sequence>
<name>A0ABU0AR60_9BACI</name>